<feature type="non-terminal residue" evidence="1">
    <location>
        <position position="1"/>
    </location>
</feature>
<sequence>GNKVEVADLGGSVLTSTLGNPLGVLDRELSYTLHTLIQQCPLYRVDGKLVDEYLDKKRVEVAYNELLDKVRL</sequence>
<evidence type="ECO:0000313" key="1">
    <source>
        <dbReference type="EMBL" id="TMW95527.1"/>
    </source>
</evidence>
<accession>A0A6N2BLE9</accession>
<feature type="non-terminal residue" evidence="1">
    <location>
        <position position="72"/>
    </location>
</feature>
<organism evidence="1">
    <name type="scientific">Solanum chilense</name>
    <name type="common">Tomato</name>
    <name type="synonym">Lycopersicon chilense</name>
    <dbReference type="NCBI Taxonomy" id="4083"/>
    <lineage>
        <taxon>Eukaryota</taxon>
        <taxon>Viridiplantae</taxon>
        <taxon>Streptophyta</taxon>
        <taxon>Embryophyta</taxon>
        <taxon>Tracheophyta</taxon>
        <taxon>Spermatophyta</taxon>
        <taxon>Magnoliopsida</taxon>
        <taxon>eudicotyledons</taxon>
        <taxon>Gunneridae</taxon>
        <taxon>Pentapetalae</taxon>
        <taxon>asterids</taxon>
        <taxon>lamiids</taxon>
        <taxon>Solanales</taxon>
        <taxon>Solanaceae</taxon>
        <taxon>Solanoideae</taxon>
        <taxon>Solaneae</taxon>
        <taxon>Solanum</taxon>
        <taxon>Solanum subgen. Lycopersicon</taxon>
    </lineage>
</organism>
<proteinExistence type="predicted"/>
<dbReference type="EMBL" id="RXGB01002304">
    <property type="protein sequence ID" value="TMW95527.1"/>
    <property type="molecule type" value="Genomic_DNA"/>
</dbReference>
<reference evidence="1" key="1">
    <citation type="submission" date="2019-05" db="EMBL/GenBank/DDBJ databases">
        <title>The de novo reference genome and transcriptome assemblies of the wild tomato species Solanum chilense.</title>
        <authorList>
            <person name="Stam R."/>
            <person name="Nosenko T."/>
            <person name="Hoerger A.C."/>
            <person name="Stephan W."/>
            <person name="Seidel M.A."/>
            <person name="Kuhn J.M.M."/>
            <person name="Haberer G."/>
            <person name="Tellier A."/>
        </authorList>
    </citation>
    <scope>NUCLEOTIDE SEQUENCE</scope>
    <source>
        <tissue evidence="1">Mature leaves</tissue>
    </source>
</reference>
<name>A0A6N2BLE9_SOLCI</name>
<protein>
    <submittedName>
        <fullName evidence="1">Uncharacterized protein</fullName>
    </submittedName>
</protein>
<comment type="caution">
    <text evidence="1">The sequence shown here is derived from an EMBL/GenBank/DDBJ whole genome shotgun (WGS) entry which is preliminary data.</text>
</comment>
<dbReference type="AlphaFoldDB" id="A0A6N2BLE9"/>
<gene>
    <name evidence="1" type="ORF">EJD97_008710</name>
</gene>